<protein>
    <submittedName>
        <fullName evidence="1">Uncharacterized protein</fullName>
    </submittedName>
</protein>
<dbReference type="EMBL" id="SJPJ01000001">
    <property type="protein sequence ID" value="TWT79331.1"/>
    <property type="molecule type" value="Genomic_DNA"/>
</dbReference>
<proteinExistence type="predicted"/>
<dbReference type="Proteomes" id="UP000315010">
    <property type="component" value="Unassembled WGS sequence"/>
</dbReference>
<accession>A0A5C5YX99</accession>
<sequence>MPIAVMLAADNPISLMDAPTHRASDLREVQSTHKSIRGSAAFLNHQIFPPLRK</sequence>
<dbReference type="AlphaFoldDB" id="A0A5C5YX99"/>
<reference evidence="1 2" key="1">
    <citation type="submission" date="2019-02" db="EMBL/GenBank/DDBJ databases">
        <title>Deep-cultivation of Planctomycetes and their phenomic and genomic characterization uncovers novel biology.</title>
        <authorList>
            <person name="Wiegand S."/>
            <person name="Jogler M."/>
            <person name="Boedeker C."/>
            <person name="Pinto D."/>
            <person name="Vollmers J."/>
            <person name="Rivas-Marin E."/>
            <person name="Kohn T."/>
            <person name="Peeters S.H."/>
            <person name="Heuer A."/>
            <person name="Rast P."/>
            <person name="Oberbeckmann S."/>
            <person name="Bunk B."/>
            <person name="Jeske O."/>
            <person name="Meyerdierks A."/>
            <person name="Storesund J.E."/>
            <person name="Kallscheuer N."/>
            <person name="Luecker S."/>
            <person name="Lage O.M."/>
            <person name="Pohl T."/>
            <person name="Merkel B.J."/>
            <person name="Hornburger P."/>
            <person name="Mueller R.-W."/>
            <person name="Bruemmer F."/>
            <person name="Labrenz M."/>
            <person name="Spormann A.M."/>
            <person name="Op Den Camp H."/>
            <person name="Overmann J."/>
            <person name="Amann R."/>
            <person name="Jetten M.S.M."/>
            <person name="Mascher T."/>
            <person name="Medema M.H."/>
            <person name="Devos D.P."/>
            <person name="Kaster A.-K."/>
            <person name="Ovreas L."/>
            <person name="Rohde M."/>
            <person name="Galperin M.Y."/>
            <person name="Jogler C."/>
        </authorList>
    </citation>
    <scope>NUCLEOTIDE SEQUENCE [LARGE SCALE GENOMIC DNA]</scope>
    <source>
        <strain evidence="1 2">CA13</strain>
    </source>
</reference>
<keyword evidence="2" id="KW-1185">Reference proteome</keyword>
<evidence type="ECO:0000313" key="2">
    <source>
        <dbReference type="Proteomes" id="UP000315010"/>
    </source>
</evidence>
<gene>
    <name evidence="1" type="ORF">CA13_07300</name>
</gene>
<comment type="caution">
    <text evidence="1">The sequence shown here is derived from an EMBL/GenBank/DDBJ whole genome shotgun (WGS) entry which is preliminary data.</text>
</comment>
<evidence type="ECO:0000313" key="1">
    <source>
        <dbReference type="EMBL" id="TWT79331.1"/>
    </source>
</evidence>
<organism evidence="1 2">
    <name type="scientific">Novipirellula herctigrandis</name>
    <dbReference type="NCBI Taxonomy" id="2527986"/>
    <lineage>
        <taxon>Bacteria</taxon>
        <taxon>Pseudomonadati</taxon>
        <taxon>Planctomycetota</taxon>
        <taxon>Planctomycetia</taxon>
        <taxon>Pirellulales</taxon>
        <taxon>Pirellulaceae</taxon>
        <taxon>Novipirellula</taxon>
    </lineage>
</organism>
<name>A0A5C5YX99_9BACT</name>